<evidence type="ECO:0000313" key="2">
    <source>
        <dbReference type="Proteomes" id="UP000317990"/>
    </source>
</evidence>
<dbReference type="Proteomes" id="UP000317990">
    <property type="component" value="Unassembled WGS sequence"/>
</dbReference>
<name>A0A524RR72_9CHRO</name>
<dbReference type="EMBL" id="SRMO01000001">
    <property type="protein sequence ID" value="TGG96834.1"/>
    <property type="molecule type" value="Genomic_DNA"/>
</dbReference>
<gene>
    <name evidence="1" type="ORF">ERJ67_00315</name>
</gene>
<dbReference type="AlphaFoldDB" id="A0A524RR72"/>
<sequence length="62" mass="7544">MHQRTAELEAIDLMILDLRTWHEEIRHKAAWKCCRKELDQLQKELIAYLETRKSEQLARQKP</sequence>
<evidence type="ECO:0000313" key="1">
    <source>
        <dbReference type="EMBL" id="TGG96834.1"/>
    </source>
</evidence>
<organism evidence="1 2">
    <name type="scientific">Aphanocapsa feldmannii 277cV</name>
    <dbReference type="NCBI Taxonomy" id="2507553"/>
    <lineage>
        <taxon>Bacteria</taxon>
        <taxon>Bacillati</taxon>
        <taxon>Cyanobacteriota</taxon>
        <taxon>Cyanophyceae</taxon>
        <taxon>Oscillatoriophycideae</taxon>
        <taxon>Chroococcales</taxon>
        <taxon>Microcystaceae</taxon>
        <taxon>Aphanocapsa</taxon>
    </lineage>
</organism>
<comment type="caution">
    <text evidence="1">The sequence shown here is derived from an EMBL/GenBank/DDBJ whole genome shotgun (WGS) entry which is preliminary data.</text>
</comment>
<reference evidence="1 2" key="1">
    <citation type="journal article" date="2019" name="mSystems">
        <title>Life at home and on the roam: Genomic adaptions reflect the dual lifestyle of an intracellular, facultative symbiont.</title>
        <authorList>
            <person name="Burgsdorf I."/>
        </authorList>
    </citation>
    <scope>NUCLEOTIDE SEQUENCE [LARGE SCALE GENOMIC DNA]</scope>
    <source>
        <strain evidence="1">277cV</strain>
    </source>
</reference>
<protein>
    <submittedName>
        <fullName evidence="1">Uncharacterized protein</fullName>
    </submittedName>
</protein>
<proteinExistence type="predicted"/>
<accession>A0A524RR72</accession>